<dbReference type="PANTHER" id="PTHR35580">
    <property type="entry name" value="CELL SURFACE GLYCOPROTEIN (S-LAYER PROTEIN)-LIKE PROTEIN"/>
    <property type="match status" value="1"/>
</dbReference>
<feature type="compositionally biased region" description="Low complexity" evidence="1">
    <location>
        <begin position="17"/>
        <end position="30"/>
    </location>
</feature>
<proteinExistence type="predicted"/>
<reference evidence="2 3" key="1">
    <citation type="submission" date="2014-12" db="EMBL/GenBank/DDBJ databases">
        <title>Genome sequencing of Brevundimonas nasdae TPW30.</title>
        <authorList>
            <person name="Tan P.W."/>
            <person name="Chan K.-G."/>
        </authorList>
    </citation>
    <scope>NUCLEOTIDE SEQUENCE [LARGE SCALE GENOMIC DNA]</scope>
    <source>
        <strain evidence="2 3">TPW30</strain>
    </source>
</reference>
<accession>A0A0B4CX94</accession>
<sequence>MINNSYLLGLFGATTGTSSSGATTTASTAVKTKKTQPTAPWSSTATPAKASDLVRAALGGRRLIDEGNVSLDLAGASTDYRKMFALYQGLNTLGALADRAGVKGLSASEAALVSKRFGEGLAELSTYLSTASFEDMRLVQGVAQTSVKSTYALERAPTSFVTAPIHDGDPTASVKAFEGDVKFSVTVKTAAGEQAIAMDLSEMGATDRSLANVTAYMNGKLEDAGVATRISAQLIPAEPKTVKSGTKTITLPAGPDQWALKVNGGTGEAISFQAVDTSDAVYVTQGVGKTGTAGQLLKFQADGGAAPAAQQGVDDPFWVEGRVGHANLPDGVAAVKASAVAPDGSVWVVAELTAGDASQPINGARDVALMKYDSAGNLMQTKLLGAASSANGFSIAIDDDGRVALAGSVTGALEPGKSGDNASVADSFVSVFDSSGRELWTQRRGAKAADEATEVRFGADGMVYVAGRSKSAMPGNAALGGWDSYLQAFQEKPIKINGPDVGVNVATVQFGTSGDDSVQAMTVSGNDLYTAGVENGKAVVRRFTLDAEGAPSLASTRDLGYASGAIAGISVENGKVVVTGHTENTALDIATVTNAHAGGSDVFIATLSTDLQASGNDRLTYFGGAGADTAADVAIKDGKVWITGTNRAEGAGKDDPTSGYLAQIDLATGQVQSNRTWRADGDQARPTSLSFAAGGASVLDRLGLPQGQIMQADSKLLTVATSARVGDQFSISPAAGGRAVTVTIDAKDTLESLAKKINAASGRQLEAKVITDLKAKPIVQRLEIKTAANKDGAVITAGAIGKDALSALGLTPGFVGPVKPDKDAIKTYGLNLSNKLNLNDPASIKAAIDSLAQAMTAVRSSYRALAPSTGGITNTQTGNGSSTAYQQTQLANYQAALSRLTA</sequence>
<protein>
    <submittedName>
        <fullName evidence="2">Regulatory protein FlaEY</fullName>
    </submittedName>
</protein>
<name>A0A0B4CX94_9CAUL</name>
<organism evidence="2 3">
    <name type="scientific">Brevundimonas nasdae</name>
    <dbReference type="NCBI Taxonomy" id="172043"/>
    <lineage>
        <taxon>Bacteria</taxon>
        <taxon>Pseudomonadati</taxon>
        <taxon>Pseudomonadota</taxon>
        <taxon>Alphaproteobacteria</taxon>
        <taxon>Caulobacterales</taxon>
        <taxon>Caulobacteraceae</taxon>
        <taxon>Brevundimonas</taxon>
    </lineage>
</organism>
<dbReference type="STRING" id="172043.RM53_07345"/>
<dbReference type="EMBL" id="JWSY01000009">
    <property type="protein sequence ID" value="KIC58991.1"/>
    <property type="molecule type" value="Genomic_DNA"/>
</dbReference>
<dbReference type="AlphaFoldDB" id="A0A0B4CX94"/>
<dbReference type="Proteomes" id="UP000031166">
    <property type="component" value="Unassembled WGS sequence"/>
</dbReference>
<dbReference type="RefSeq" id="WP_039245551.1">
    <property type="nucleotide sequence ID" value="NZ_JWSY01000009.1"/>
</dbReference>
<evidence type="ECO:0000313" key="2">
    <source>
        <dbReference type="EMBL" id="KIC58991.1"/>
    </source>
</evidence>
<feature type="region of interest" description="Disordered" evidence="1">
    <location>
        <begin position="17"/>
        <end position="47"/>
    </location>
</feature>
<evidence type="ECO:0000313" key="3">
    <source>
        <dbReference type="Proteomes" id="UP000031166"/>
    </source>
</evidence>
<dbReference type="SUPFAM" id="SSF63829">
    <property type="entry name" value="Calcium-dependent phosphotriesterase"/>
    <property type="match status" value="1"/>
</dbReference>
<gene>
    <name evidence="2" type="ORF">RM53_07345</name>
</gene>
<dbReference type="InterPro" id="IPR052918">
    <property type="entry name" value="Motility_Chemotaxis_Reg"/>
</dbReference>
<comment type="caution">
    <text evidence="2">The sequence shown here is derived from an EMBL/GenBank/DDBJ whole genome shotgun (WGS) entry which is preliminary data.</text>
</comment>
<evidence type="ECO:0000256" key="1">
    <source>
        <dbReference type="SAM" id="MobiDB-lite"/>
    </source>
</evidence>
<feature type="compositionally biased region" description="Polar residues" evidence="1">
    <location>
        <begin position="36"/>
        <end position="46"/>
    </location>
</feature>
<dbReference type="PANTHER" id="PTHR35580:SF1">
    <property type="entry name" value="PHYTASE-LIKE DOMAIN-CONTAINING PROTEIN"/>
    <property type="match status" value="1"/>
</dbReference>